<evidence type="ECO:0000313" key="3">
    <source>
        <dbReference type="Proteomes" id="UP000485058"/>
    </source>
</evidence>
<organism evidence="2 3">
    <name type="scientific">Haematococcus lacustris</name>
    <name type="common">Green alga</name>
    <name type="synonym">Haematococcus pluvialis</name>
    <dbReference type="NCBI Taxonomy" id="44745"/>
    <lineage>
        <taxon>Eukaryota</taxon>
        <taxon>Viridiplantae</taxon>
        <taxon>Chlorophyta</taxon>
        <taxon>core chlorophytes</taxon>
        <taxon>Chlorophyceae</taxon>
        <taxon>CS clade</taxon>
        <taxon>Chlamydomonadales</taxon>
        <taxon>Haematococcaceae</taxon>
        <taxon>Haematococcus</taxon>
    </lineage>
</organism>
<dbReference type="EMBL" id="BLLF01000377">
    <property type="protein sequence ID" value="GFH11140.1"/>
    <property type="molecule type" value="Genomic_DNA"/>
</dbReference>
<comment type="caution">
    <text evidence="2">The sequence shown here is derived from an EMBL/GenBank/DDBJ whole genome shotgun (WGS) entry which is preliminary data.</text>
</comment>
<sequence>MAPAAAPVVVRMSRRDAWARFAALEGCIQHVAGRNVVGGAWLLEALPELAKDSPCHCSLQVCLANVSHPNSLHFSQAGFARLRADLGIGSLLLAPVTMSGGLSSPAPSASEICWEDPDSMAVTAAALPTSLRPLSSGPTSLQQRPGPGMWDQAAPWGAGSEGIAGEDDGFANPGLAAGGAARGRPQSGKAPGPVLRLQLGQLSLKGSGMLDRIKRWASRRAGAAAPNGQQLLRCPVDARGQPVVDCSQQQWVELPEQQAAQPDAGCLRLEVKGREGPLAAGAIQLHRLWQLAMQAQLEAATQHRRGTSTGPPVANPCGWPGGRGQAPSNFPTSAPDRSKQQQQGGKASSGQGSDPQTVVAIAKLTPMERHEEIGEVQVLVCSGNSMLQAQQRWAPGGWAEEQEEALDDDELVGATYGGGWMGQDGLSGHRSSGARRHGNPGSNALGTAELQDSELEGAGSTTGSVKLSAYAAYRCALRAALAAESCGSHRLESCTAFDATTASCPTYSESRAAAAAEGTRVNRAAIGALAQCA</sequence>
<gene>
    <name evidence="2" type="ORF">HaLaN_06586</name>
</gene>
<proteinExistence type="predicted"/>
<keyword evidence="3" id="KW-1185">Reference proteome</keyword>
<accession>A0A699YM97</accession>
<name>A0A699YM97_HAELA</name>
<feature type="region of interest" description="Disordered" evidence="1">
    <location>
        <begin position="300"/>
        <end position="357"/>
    </location>
</feature>
<protein>
    <submittedName>
        <fullName evidence="2">Uncharacterized protein</fullName>
    </submittedName>
</protein>
<reference evidence="2 3" key="1">
    <citation type="submission" date="2020-02" db="EMBL/GenBank/DDBJ databases">
        <title>Draft genome sequence of Haematococcus lacustris strain NIES-144.</title>
        <authorList>
            <person name="Morimoto D."/>
            <person name="Nakagawa S."/>
            <person name="Yoshida T."/>
            <person name="Sawayama S."/>
        </authorList>
    </citation>
    <scope>NUCLEOTIDE SEQUENCE [LARGE SCALE GENOMIC DNA]</scope>
    <source>
        <strain evidence="2 3">NIES-144</strain>
    </source>
</reference>
<feature type="compositionally biased region" description="Low complexity" evidence="1">
    <location>
        <begin position="340"/>
        <end position="353"/>
    </location>
</feature>
<evidence type="ECO:0000256" key="1">
    <source>
        <dbReference type="SAM" id="MobiDB-lite"/>
    </source>
</evidence>
<evidence type="ECO:0000313" key="2">
    <source>
        <dbReference type="EMBL" id="GFH11140.1"/>
    </source>
</evidence>
<dbReference type="AlphaFoldDB" id="A0A699YM97"/>
<dbReference type="Proteomes" id="UP000485058">
    <property type="component" value="Unassembled WGS sequence"/>
</dbReference>
<feature type="region of interest" description="Disordered" evidence="1">
    <location>
        <begin position="422"/>
        <end position="446"/>
    </location>
</feature>